<evidence type="ECO:0000256" key="1">
    <source>
        <dbReference type="SAM" id="MobiDB-lite"/>
    </source>
</evidence>
<sequence length="520" mass="57939">MGDDSSDKGPDKEPKWDQAGQGWSLPRPTGSCSEPGCVEYGSTPDLGANEPSAAGSTSLAAAEDWSNVAGVDDDFDNADDDDNDDNVEDLEFVHQGASEFASEGVDVDGTSTQTRSKGRQRPANQRSRISRRSRRYDPLPQQPDGVVVRRRKEPAKVENATQGNFGLFAHQETAAGDNTLEIEPAPEDAPSEGVPIRGQDPNELAPFDHAETLDLEQGVTHEPVLFNAAVRPKRWTWKRLWRRLFRWRRPLDPTTSGSALTPQPYDALRREPGPSNNPADVELDPEDEEGPEMLSAAIGDFLSAQYSWEIHAHRLVSQPDQSYAIAVNREALERKEQLRTEEQRQAAEQSRLRMAAMQFRSLFIRDASHDEAMATGDPDAFDLSVAELEMHERRVRAFRILLLFDAIFFVLLSITWLDALIAHDVSNLQSTIIDGVVCGTNIVIDIIGLRAVSVQSARWLGVFIALYWISLIGTIIAIPLLPLIPLLRFLLLPMAAAIKQFIEFQERQQQQLQNQAMIFV</sequence>
<proteinExistence type="predicted"/>
<keyword evidence="2" id="KW-0472">Membrane</keyword>
<feature type="transmembrane region" description="Helical" evidence="2">
    <location>
        <begin position="400"/>
        <end position="422"/>
    </location>
</feature>
<dbReference type="RefSeq" id="XP_005537903.1">
    <property type="nucleotide sequence ID" value="XM_005537846.1"/>
</dbReference>
<dbReference type="Proteomes" id="UP000007014">
    <property type="component" value="Chromosome 16"/>
</dbReference>
<dbReference type="EMBL" id="AP006498">
    <property type="protein sequence ID" value="BAM81867.1"/>
    <property type="molecule type" value="Genomic_DNA"/>
</dbReference>
<accession>M1VFU0</accession>
<dbReference type="HOGENOM" id="CLU_524170_0_0_1"/>
<dbReference type="Gramene" id="CMP257CT">
    <property type="protein sequence ID" value="CMP257CT"/>
    <property type="gene ID" value="CMP257C"/>
</dbReference>
<feature type="compositionally biased region" description="Basic and acidic residues" evidence="1">
    <location>
        <begin position="1"/>
        <end position="16"/>
    </location>
</feature>
<feature type="region of interest" description="Disordered" evidence="1">
    <location>
        <begin position="252"/>
        <end position="289"/>
    </location>
</feature>
<name>M1VFU0_CYAM1</name>
<gene>
    <name evidence="3" type="ORF">CYME_CMP257C</name>
</gene>
<feature type="transmembrane region" description="Helical" evidence="2">
    <location>
        <begin position="428"/>
        <end position="447"/>
    </location>
</feature>
<dbReference type="AlphaFoldDB" id="M1VFU0"/>
<dbReference type="GeneID" id="16996159"/>
<organism evidence="3 4">
    <name type="scientific">Cyanidioschyzon merolae (strain NIES-3377 / 10D)</name>
    <name type="common">Unicellular red alga</name>
    <dbReference type="NCBI Taxonomy" id="280699"/>
    <lineage>
        <taxon>Eukaryota</taxon>
        <taxon>Rhodophyta</taxon>
        <taxon>Bangiophyceae</taxon>
        <taxon>Cyanidiales</taxon>
        <taxon>Cyanidiaceae</taxon>
        <taxon>Cyanidioschyzon</taxon>
    </lineage>
</organism>
<evidence type="ECO:0000256" key="2">
    <source>
        <dbReference type="SAM" id="Phobius"/>
    </source>
</evidence>
<keyword evidence="2" id="KW-1133">Transmembrane helix</keyword>
<feature type="compositionally biased region" description="Acidic residues" evidence="1">
    <location>
        <begin position="71"/>
        <end position="90"/>
    </location>
</feature>
<feature type="transmembrane region" description="Helical" evidence="2">
    <location>
        <begin position="459"/>
        <end position="480"/>
    </location>
</feature>
<keyword evidence="4" id="KW-1185">Reference proteome</keyword>
<dbReference type="KEGG" id="cme:CYME_CMP257C"/>
<reference evidence="3 4" key="1">
    <citation type="journal article" date="2004" name="Nature">
        <title>Genome sequence of the ultrasmall unicellular red alga Cyanidioschyzon merolae 10D.</title>
        <authorList>
            <person name="Matsuzaki M."/>
            <person name="Misumi O."/>
            <person name="Shin-i T."/>
            <person name="Maruyama S."/>
            <person name="Takahara M."/>
            <person name="Miyagishima S."/>
            <person name="Mori T."/>
            <person name="Nishida K."/>
            <person name="Yagisawa F."/>
            <person name="Nishida K."/>
            <person name="Yoshida Y."/>
            <person name="Nishimura Y."/>
            <person name="Nakao S."/>
            <person name="Kobayashi T."/>
            <person name="Momoyama Y."/>
            <person name="Higashiyama T."/>
            <person name="Minoda A."/>
            <person name="Sano M."/>
            <person name="Nomoto H."/>
            <person name="Oishi K."/>
            <person name="Hayashi H."/>
            <person name="Ohta F."/>
            <person name="Nishizaka S."/>
            <person name="Haga S."/>
            <person name="Miura S."/>
            <person name="Morishita T."/>
            <person name="Kabeya Y."/>
            <person name="Terasawa K."/>
            <person name="Suzuki Y."/>
            <person name="Ishii Y."/>
            <person name="Asakawa S."/>
            <person name="Takano H."/>
            <person name="Ohta N."/>
            <person name="Kuroiwa H."/>
            <person name="Tanaka K."/>
            <person name="Shimizu N."/>
            <person name="Sugano S."/>
            <person name="Sato N."/>
            <person name="Nozaki H."/>
            <person name="Ogasawara N."/>
            <person name="Kohara Y."/>
            <person name="Kuroiwa T."/>
        </authorList>
    </citation>
    <scope>NUCLEOTIDE SEQUENCE [LARGE SCALE GENOMIC DNA]</scope>
    <source>
        <strain evidence="3 4">10D</strain>
    </source>
</reference>
<dbReference type="OrthoDB" id="10497002at2759"/>
<reference evidence="3 4" key="2">
    <citation type="journal article" date="2007" name="BMC Biol.">
        <title>A 100%-complete sequence reveals unusually simple genomic features in the hot-spring red alga Cyanidioschyzon merolae.</title>
        <authorList>
            <person name="Nozaki H."/>
            <person name="Takano H."/>
            <person name="Misumi O."/>
            <person name="Terasawa K."/>
            <person name="Matsuzaki M."/>
            <person name="Maruyama S."/>
            <person name="Nishida K."/>
            <person name="Yagisawa F."/>
            <person name="Yoshida Y."/>
            <person name="Fujiwara T."/>
            <person name="Takio S."/>
            <person name="Tamura K."/>
            <person name="Chung S.J."/>
            <person name="Nakamura S."/>
            <person name="Kuroiwa H."/>
            <person name="Tanaka K."/>
            <person name="Sato N."/>
            <person name="Kuroiwa T."/>
        </authorList>
    </citation>
    <scope>NUCLEOTIDE SEQUENCE [LARGE SCALE GENOMIC DNA]</scope>
    <source>
        <strain evidence="3 4">10D</strain>
    </source>
</reference>
<protein>
    <submittedName>
        <fullName evidence="3">Uncharacterized protein</fullName>
    </submittedName>
</protein>
<feature type="region of interest" description="Disordered" evidence="1">
    <location>
        <begin position="1"/>
        <end position="144"/>
    </location>
</feature>
<evidence type="ECO:0000313" key="4">
    <source>
        <dbReference type="Proteomes" id="UP000007014"/>
    </source>
</evidence>
<evidence type="ECO:0000313" key="3">
    <source>
        <dbReference type="EMBL" id="BAM81867.1"/>
    </source>
</evidence>
<keyword evidence="2" id="KW-0812">Transmembrane</keyword>